<keyword evidence="3" id="KW-0614">Plasmid</keyword>
<dbReference type="InterPro" id="IPR036282">
    <property type="entry name" value="Glutathione-S-Trfase_C_sf"/>
</dbReference>
<dbReference type="Pfam" id="PF13409">
    <property type="entry name" value="GST_N_2"/>
    <property type="match status" value="1"/>
</dbReference>
<geneLocation type="plasmid" evidence="3 4">
    <name>PPGU16_p1</name>
</geneLocation>
<dbReference type="InterPro" id="IPR010987">
    <property type="entry name" value="Glutathione-S-Trfase_C-like"/>
</dbReference>
<reference evidence="3 4" key="1">
    <citation type="journal article" date="2020" name="Genes (Basel)">
        <title>Genomic Comparison of Insect Gut Symbionts from Divergent Burkholderia Subclades.</title>
        <authorList>
            <person name="Takeshita K."/>
            <person name="Kikuchi Y."/>
        </authorList>
    </citation>
    <scope>NUCLEOTIDE SEQUENCE [LARGE SCALE GENOMIC DNA]</scope>
    <source>
        <strain evidence="3 4">PGU16</strain>
        <plasmid evidence="3 4">PPGU16_p1</plasmid>
    </source>
</reference>
<keyword evidence="4" id="KW-1185">Reference proteome</keyword>
<evidence type="ECO:0000313" key="3">
    <source>
        <dbReference type="EMBL" id="BCF93157.1"/>
    </source>
</evidence>
<accession>A0A7I8BWJ2</accession>
<feature type="domain" description="GST C-terminal" evidence="2">
    <location>
        <begin position="94"/>
        <end position="210"/>
    </location>
</feature>
<dbReference type="PANTHER" id="PTHR44051:SF2">
    <property type="entry name" value="HYPOTHETICAL GLUTATHIONE S-TRANSFERASE LIKE PROTEIN"/>
    <property type="match status" value="1"/>
</dbReference>
<dbReference type="PANTHER" id="PTHR44051">
    <property type="entry name" value="GLUTATHIONE S-TRANSFERASE-RELATED"/>
    <property type="match status" value="1"/>
</dbReference>
<dbReference type="InterPro" id="IPR040079">
    <property type="entry name" value="Glutathione_S-Trfase"/>
</dbReference>
<dbReference type="Proteomes" id="UP000510888">
    <property type="component" value="Plasmid PPGU16_p1"/>
</dbReference>
<dbReference type="PROSITE" id="PS50404">
    <property type="entry name" value="GST_NTER"/>
    <property type="match status" value="1"/>
</dbReference>
<dbReference type="Gene3D" id="3.40.30.10">
    <property type="entry name" value="Glutaredoxin"/>
    <property type="match status" value="1"/>
</dbReference>
<proteinExistence type="predicted"/>
<dbReference type="SUPFAM" id="SSF52833">
    <property type="entry name" value="Thioredoxin-like"/>
    <property type="match status" value="1"/>
</dbReference>
<dbReference type="SFLD" id="SFLDG00358">
    <property type="entry name" value="Main_(cytGST)"/>
    <property type="match status" value="1"/>
</dbReference>
<dbReference type="InterPro" id="IPR004046">
    <property type="entry name" value="GST_C"/>
</dbReference>
<sequence length="210" mass="23021">MEMNTSYQLYGAPTGNCIRAAIALEEAGLPYTVRAVDLVNGEHRSAAYLALNPVGKVPVLVEDQQNGPPVVITQSNAIMLYAAEKAPGRLLPDDSLARAVVYERFFFFVTDVIAVSHAAFFLRGSGGVPEGQARLVERMLAALESAERFVDKEPYMAGKTFSIADIAAFTITQSVESQLPWAQLPNLRRWYEQIAARPAFARGLKVFNAR</sequence>
<dbReference type="InterPro" id="IPR036249">
    <property type="entry name" value="Thioredoxin-like_sf"/>
</dbReference>
<dbReference type="InterPro" id="IPR004045">
    <property type="entry name" value="Glutathione_S-Trfase_N"/>
</dbReference>
<feature type="domain" description="GST N-terminal" evidence="1">
    <location>
        <begin position="4"/>
        <end position="90"/>
    </location>
</feature>
<protein>
    <submittedName>
        <fullName evidence="3">Thiol:disulfide oxidoreductase</fullName>
    </submittedName>
</protein>
<dbReference type="EMBL" id="AP023176">
    <property type="protein sequence ID" value="BCF93157.1"/>
    <property type="molecule type" value="Genomic_DNA"/>
</dbReference>
<dbReference type="PROSITE" id="PS50405">
    <property type="entry name" value="GST_CTER"/>
    <property type="match status" value="1"/>
</dbReference>
<evidence type="ECO:0000259" key="2">
    <source>
        <dbReference type="PROSITE" id="PS50405"/>
    </source>
</evidence>
<evidence type="ECO:0000313" key="4">
    <source>
        <dbReference type="Proteomes" id="UP000510888"/>
    </source>
</evidence>
<dbReference type="Pfam" id="PF00043">
    <property type="entry name" value="GST_C"/>
    <property type="match status" value="1"/>
</dbReference>
<evidence type="ECO:0000259" key="1">
    <source>
        <dbReference type="PROSITE" id="PS50404"/>
    </source>
</evidence>
<organism evidence="3 4">
    <name type="scientific">Paraburkholderia largidicola</name>
    <dbReference type="NCBI Taxonomy" id="3014751"/>
    <lineage>
        <taxon>Bacteria</taxon>
        <taxon>Pseudomonadati</taxon>
        <taxon>Pseudomonadota</taxon>
        <taxon>Betaproteobacteria</taxon>
        <taxon>Burkholderiales</taxon>
        <taxon>Burkholderiaceae</taxon>
        <taxon>Paraburkholderia</taxon>
    </lineage>
</organism>
<dbReference type="Gene3D" id="1.20.1050.10">
    <property type="match status" value="1"/>
</dbReference>
<dbReference type="AlphaFoldDB" id="A0A7I8BWJ2"/>
<dbReference type="SUPFAM" id="SSF47616">
    <property type="entry name" value="GST C-terminal domain-like"/>
    <property type="match status" value="1"/>
</dbReference>
<gene>
    <name evidence="3" type="ORF">PPGU16_62240</name>
</gene>
<dbReference type="SFLD" id="SFLDS00019">
    <property type="entry name" value="Glutathione_Transferase_(cytos"/>
    <property type="match status" value="1"/>
</dbReference>
<name>A0A7I8BWJ2_9BURK</name>
<dbReference type="KEGG" id="plad:PPGU16_62240"/>